<gene>
    <name evidence="1" type="ORF">IXB50_10575</name>
</gene>
<dbReference type="EMBL" id="JADOES010000017">
    <property type="protein sequence ID" value="MBT9315866.1"/>
    <property type="molecule type" value="Genomic_DNA"/>
</dbReference>
<dbReference type="Pfam" id="PF08852">
    <property type="entry name" value="DUF1822"/>
    <property type="match status" value="1"/>
</dbReference>
<name>A0A947GN50_9CYAN</name>
<evidence type="ECO:0000313" key="2">
    <source>
        <dbReference type="Proteomes" id="UP000717364"/>
    </source>
</evidence>
<dbReference type="InterPro" id="IPR014951">
    <property type="entry name" value="DUF1822"/>
</dbReference>
<accession>A0A947GN50</accession>
<dbReference type="Proteomes" id="UP000717364">
    <property type="component" value="Unassembled WGS sequence"/>
</dbReference>
<reference evidence="1" key="1">
    <citation type="submission" date="2020-11" db="EMBL/GenBank/DDBJ databases">
        <authorList>
            <person name="Konstantinou D."/>
            <person name="Gkelis S."/>
            <person name="Popin R."/>
            <person name="Fewer D."/>
            <person name="Sivonen K."/>
        </authorList>
    </citation>
    <scope>NUCLEOTIDE SEQUENCE</scope>
    <source>
        <strain evidence="1">TAU-MAC 1115</strain>
    </source>
</reference>
<evidence type="ECO:0000313" key="1">
    <source>
        <dbReference type="EMBL" id="MBT9315866.1"/>
    </source>
</evidence>
<protein>
    <submittedName>
        <fullName evidence="1">DUF1822 family protein</fullName>
    </submittedName>
</protein>
<dbReference type="RefSeq" id="WP_215608933.1">
    <property type="nucleotide sequence ID" value="NZ_JADOES010000017.1"/>
</dbReference>
<proteinExistence type="predicted"/>
<keyword evidence="2" id="KW-1185">Reference proteome</keyword>
<dbReference type="AlphaFoldDB" id="A0A947GN50"/>
<sequence length="327" mass="36455">MNHSQQATEVARLIWPITQQGKIIAQQFSRDHVHPAIAERVRRNTLAVWVIHEFLDALGIPTEPSTSDSWNPVMQLTEDVADLVVSGVGRLECRPVSVDIDHCLVPSEALTERIGYIAVALDEVVGEASLLGFVTEISPTHPQLILDRLQSMDDFPAHLHQIREVLVDQESAQEPSQLTRLSHWLEGHFESGWQSAEELLAQYLWTPAFRQGGAQTQREAPMQIKRAKQLDLGLKLGAEQVALVLEVEQESESFVNIGVRLYPLGGLAYLPEGLTVTILDEADTVCLTAQSRSVDNYLQLYFRGHPGEPFTAQVTLGDVHIVEHFII</sequence>
<reference evidence="1" key="2">
    <citation type="journal article" date="2021" name="Mar. Drugs">
        <title>Genome Reduction and Secondary Metabolism of the Marine Sponge-Associated Cyanobacterium Leptothoe.</title>
        <authorList>
            <person name="Konstantinou D."/>
            <person name="Popin R.V."/>
            <person name="Fewer D.P."/>
            <person name="Sivonen K."/>
            <person name="Gkelis S."/>
        </authorList>
    </citation>
    <scope>NUCLEOTIDE SEQUENCE</scope>
    <source>
        <strain evidence="1">TAU-MAC 1115</strain>
    </source>
</reference>
<comment type="caution">
    <text evidence="1">The sequence shown here is derived from an EMBL/GenBank/DDBJ whole genome shotgun (WGS) entry which is preliminary data.</text>
</comment>
<organism evidence="1 2">
    <name type="scientific">Leptothoe spongobia TAU-MAC 1115</name>
    <dbReference type="NCBI Taxonomy" id="1967444"/>
    <lineage>
        <taxon>Bacteria</taxon>
        <taxon>Bacillati</taxon>
        <taxon>Cyanobacteriota</taxon>
        <taxon>Cyanophyceae</taxon>
        <taxon>Nodosilineales</taxon>
        <taxon>Cymatolegaceae</taxon>
        <taxon>Leptothoe</taxon>
        <taxon>Leptothoe spongobia</taxon>
    </lineage>
</organism>